<protein>
    <submittedName>
        <fullName evidence="2">Amidotransferase</fullName>
    </submittedName>
</protein>
<dbReference type="InterPro" id="IPR044992">
    <property type="entry name" value="ChyE-like"/>
</dbReference>
<proteinExistence type="predicted"/>
<dbReference type="KEGG" id="cbae:COR50_21600"/>
<keyword evidence="2" id="KW-0808">Transferase</keyword>
<dbReference type="GO" id="GO:0016740">
    <property type="term" value="F:transferase activity"/>
    <property type="evidence" value="ECO:0007669"/>
    <property type="project" value="UniProtKB-KW"/>
</dbReference>
<reference evidence="2 3" key="1">
    <citation type="submission" date="2017-10" db="EMBL/GenBank/DDBJ databases">
        <title>Paenichitinophaga pekingensis gen. nov., sp. nov., isolated from activated sludge.</title>
        <authorList>
            <person name="Jin D."/>
            <person name="Kong X."/>
            <person name="Deng Y."/>
            <person name="Bai Z."/>
        </authorList>
    </citation>
    <scope>NUCLEOTIDE SEQUENCE [LARGE SCALE GENOMIC DNA]</scope>
    <source>
        <strain evidence="2 3">13</strain>
    </source>
</reference>
<dbReference type="SUPFAM" id="SSF52317">
    <property type="entry name" value="Class I glutamine amidotransferase-like"/>
    <property type="match status" value="1"/>
</dbReference>
<sequence>MDIDKHANPVHHFICYLRNISSFELLRKGKFLYFFGKLTQIPAMHIHYFQHVPFEGLGCIQSWIDENKHTVSHTRWYETISIPNLDAIDMLIIMGGPMGVYEETRYPWMHVEKKLVKLAIDSGKIVLGICFGAQLIAAALGANVFPNQQKEIGWHPVYFKENVHTFRQLDFLPSELRVLHWHGDTFDLPDESLQFASSVACNNQAFIYKQKVLGLQFHFEILEQGVQDLLTHCENELITAPFIQDKIHLLKGVEHIPKANAYMYKLLDRLTAMAG</sequence>
<gene>
    <name evidence="2" type="ORF">COR50_21600</name>
</gene>
<dbReference type="AlphaFoldDB" id="A0A291R096"/>
<feature type="domain" description="Glutamine amidotransferase" evidence="1">
    <location>
        <begin position="69"/>
        <end position="220"/>
    </location>
</feature>
<dbReference type="PROSITE" id="PS51273">
    <property type="entry name" value="GATASE_TYPE_1"/>
    <property type="match status" value="1"/>
</dbReference>
<dbReference type="InterPro" id="IPR029062">
    <property type="entry name" value="Class_I_gatase-like"/>
</dbReference>
<evidence type="ECO:0000313" key="2">
    <source>
        <dbReference type="EMBL" id="ATL49562.1"/>
    </source>
</evidence>
<dbReference type="PANTHER" id="PTHR42695">
    <property type="entry name" value="GLUTAMINE AMIDOTRANSFERASE YLR126C-RELATED"/>
    <property type="match status" value="1"/>
</dbReference>
<dbReference type="Proteomes" id="UP000220133">
    <property type="component" value="Chromosome"/>
</dbReference>
<dbReference type="EMBL" id="CP023777">
    <property type="protein sequence ID" value="ATL49562.1"/>
    <property type="molecule type" value="Genomic_DNA"/>
</dbReference>
<dbReference type="FunFam" id="3.40.50.880:FF:000033">
    <property type="entry name" value="Glutamine amidotransferase class-I"/>
    <property type="match status" value="1"/>
</dbReference>
<dbReference type="Pfam" id="PF00117">
    <property type="entry name" value="GATase"/>
    <property type="match status" value="1"/>
</dbReference>
<organism evidence="2 3">
    <name type="scientific">Chitinophaga caeni</name>
    <dbReference type="NCBI Taxonomy" id="2029983"/>
    <lineage>
        <taxon>Bacteria</taxon>
        <taxon>Pseudomonadati</taxon>
        <taxon>Bacteroidota</taxon>
        <taxon>Chitinophagia</taxon>
        <taxon>Chitinophagales</taxon>
        <taxon>Chitinophagaceae</taxon>
        <taxon>Chitinophaga</taxon>
    </lineage>
</organism>
<evidence type="ECO:0000259" key="1">
    <source>
        <dbReference type="Pfam" id="PF00117"/>
    </source>
</evidence>
<accession>A0A291R096</accession>
<evidence type="ECO:0000313" key="3">
    <source>
        <dbReference type="Proteomes" id="UP000220133"/>
    </source>
</evidence>
<dbReference type="PANTHER" id="PTHR42695:SF5">
    <property type="entry name" value="GLUTAMINE AMIDOTRANSFERASE YLR126C-RELATED"/>
    <property type="match status" value="1"/>
</dbReference>
<keyword evidence="3" id="KW-1185">Reference proteome</keyword>
<dbReference type="GO" id="GO:0005829">
    <property type="term" value="C:cytosol"/>
    <property type="evidence" value="ECO:0007669"/>
    <property type="project" value="TreeGrafter"/>
</dbReference>
<dbReference type="InterPro" id="IPR017926">
    <property type="entry name" value="GATASE"/>
</dbReference>
<dbReference type="CDD" id="cd01741">
    <property type="entry name" value="GATase1_1"/>
    <property type="match status" value="1"/>
</dbReference>
<dbReference type="Gene3D" id="3.40.50.880">
    <property type="match status" value="1"/>
</dbReference>
<name>A0A291R096_9BACT</name>